<dbReference type="HAMAP" id="MF_00076">
    <property type="entry name" value="HisB"/>
    <property type="match status" value="1"/>
</dbReference>
<dbReference type="FunFam" id="3.30.230.40:FF:000003">
    <property type="entry name" value="Imidazoleglycerol-phosphate dehydratase HisB"/>
    <property type="match status" value="1"/>
</dbReference>
<evidence type="ECO:0000256" key="2">
    <source>
        <dbReference type="ARBA" id="ARBA00016664"/>
    </source>
</evidence>
<dbReference type="NCBIfam" id="NF002111">
    <property type="entry name" value="PRK00951.2-1"/>
    <property type="match status" value="1"/>
</dbReference>
<comment type="caution">
    <text evidence="8">The sequence shown here is derived from an EMBL/GenBank/DDBJ whole genome shotgun (WGS) entry which is preliminary data.</text>
</comment>
<evidence type="ECO:0000256" key="5">
    <source>
        <dbReference type="ARBA" id="ARBA00023239"/>
    </source>
</evidence>
<dbReference type="Pfam" id="PF00475">
    <property type="entry name" value="IGPD"/>
    <property type="match status" value="1"/>
</dbReference>
<dbReference type="InterPro" id="IPR000807">
    <property type="entry name" value="ImidazoleglycerolP_deHydtase"/>
</dbReference>
<dbReference type="EMBL" id="DVMZ01000147">
    <property type="protein sequence ID" value="HIU59559.1"/>
    <property type="molecule type" value="Genomic_DNA"/>
</dbReference>
<organism evidence="8 9">
    <name type="scientific">Candidatus Scatosoma pullistercoris</name>
    <dbReference type="NCBI Taxonomy" id="2840934"/>
    <lineage>
        <taxon>Bacteria</taxon>
        <taxon>Bacillati</taxon>
        <taxon>Bacillota</taxon>
        <taxon>Clostridia</taxon>
        <taxon>Candidatus Scatosoma</taxon>
    </lineage>
</organism>
<dbReference type="Gene3D" id="3.30.230.40">
    <property type="entry name" value="Imidazole glycerol phosphate dehydratase, domain 1"/>
    <property type="match status" value="2"/>
</dbReference>
<keyword evidence="4 6" id="KW-0368">Histidine biosynthesis</keyword>
<dbReference type="GO" id="GO:0000105">
    <property type="term" value="P:L-histidine biosynthetic process"/>
    <property type="evidence" value="ECO:0007669"/>
    <property type="project" value="UniProtKB-UniRule"/>
</dbReference>
<evidence type="ECO:0000313" key="8">
    <source>
        <dbReference type="EMBL" id="HIU59559.1"/>
    </source>
</evidence>
<evidence type="ECO:0000313" key="9">
    <source>
        <dbReference type="Proteomes" id="UP000824081"/>
    </source>
</evidence>
<reference evidence="8" key="1">
    <citation type="submission" date="2020-10" db="EMBL/GenBank/DDBJ databases">
        <authorList>
            <person name="Gilroy R."/>
        </authorList>
    </citation>
    <scope>NUCLEOTIDE SEQUENCE</scope>
    <source>
        <strain evidence="8">11687</strain>
    </source>
</reference>
<dbReference type="Proteomes" id="UP000824081">
    <property type="component" value="Unassembled WGS sequence"/>
</dbReference>
<comment type="similarity">
    <text evidence="6 7">Belongs to the imidazoleglycerol-phosphate dehydratase family.</text>
</comment>
<dbReference type="GO" id="GO:0004424">
    <property type="term" value="F:imidazoleglycerol-phosphate dehydratase activity"/>
    <property type="evidence" value="ECO:0007669"/>
    <property type="project" value="UniProtKB-UniRule"/>
</dbReference>
<evidence type="ECO:0000256" key="7">
    <source>
        <dbReference type="RuleBase" id="RU000599"/>
    </source>
</evidence>
<name>A0A9D1MFY1_9FIRM</name>
<dbReference type="SUPFAM" id="SSF54211">
    <property type="entry name" value="Ribosomal protein S5 domain 2-like"/>
    <property type="match status" value="2"/>
</dbReference>
<dbReference type="InterPro" id="IPR020568">
    <property type="entry name" value="Ribosomal_Su5_D2-typ_SF"/>
</dbReference>
<reference evidence="8" key="2">
    <citation type="journal article" date="2021" name="PeerJ">
        <title>Extensive microbial diversity within the chicken gut microbiome revealed by metagenomics and culture.</title>
        <authorList>
            <person name="Gilroy R."/>
            <person name="Ravi A."/>
            <person name="Getino M."/>
            <person name="Pursley I."/>
            <person name="Horton D.L."/>
            <person name="Alikhan N.F."/>
            <person name="Baker D."/>
            <person name="Gharbi K."/>
            <person name="Hall N."/>
            <person name="Watson M."/>
            <person name="Adriaenssens E.M."/>
            <person name="Foster-Nyarko E."/>
            <person name="Jarju S."/>
            <person name="Secka A."/>
            <person name="Antonio M."/>
            <person name="Oren A."/>
            <person name="Chaudhuri R.R."/>
            <person name="La Ragione R."/>
            <person name="Hildebrand F."/>
            <person name="Pallen M.J."/>
        </authorList>
    </citation>
    <scope>NUCLEOTIDE SEQUENCE</scope>
    <source>
        <strain evidence="8">11687</strain>
    </source>
</reference>
<dbReference type="NCBIfam" id="NF002114">
    <property type="entry name" value="PRK00951.2-4"/>
    <property type="match status" value="1"/>
</dbReference>
<evidence type="ECO:0000256" key="6">
    <source>
        <dbReference type="HAMAP-Rule" id="MF_00076"/>
    </source>
</evidence>
<evidence type="ECO:0000256" key="4">
    <source>
        <dbReference type="ARBA" id="ARBA00023102"/>
    </source>
</evidence>
<dbReference type="InterPro" id="IPR038494">
    <property type="entry name" value="IGPD_sf"/>
</dbReference>
<comment type="catalytic activity">
    <reaction evidence="6 7">
        <text>D-erythro-1-(imidazol-4-yl)glycerol 3-phosphate = 3-(imidazol-4-yl)-2-oxopropyl phosphate + H2O</text>
        <dbReference type="Rhea" id="RHEA:11040"/>
        <dbReference type="ChEBI" id="CHEBI:15377"/>
        <dbReference type="ChEBI" id="CHEBI:57766"/>
        <dbReference type="ChEBI" id="CHEBI:58278"/>
        <dbReference type="EC" id="4.2.1.19"/>
    </reaction>
</comment>
<keyword evidence="3 6" id="KW-0028">Amino-acid biosynthesis</keyword>
<dbReference type="PANTHER" id="PTHR23133:SF2">
    <property type="entry name" value="IMIDAZOLEGLYCEROL-PHOSPHATE DEHYDRATASE"/>
    <property type="match status" value="1"/>
</dbReference>
<dbReference type="CDD" id="cd07914">
    <property type="entry name" value="IGPD"/>
    <property type="match status" value="1"/>
</dbReference>
<comment type="pathway">
    <text evidence="1 6 7">Amino-acid biosynthesis; L-histidine biosynthesis; L-histidine from 5-phospho-alpha-D-ribose 1-diphosphate: step 6/9.</text>
</comment>
<sequence>MAQRTAEIKRKTAETEIFLSLDLDGDGAGGMDSGIGFLNHMLELFKVHSGINLSVVCHGDTEVDAHHSAEDIAIVLGEAFREALGTRKGIERFADCVVPMDETAALVAVDLSGRGYLSYDCPELSDGKCGDFDTELVEEFLRAFCYRAGVNAYVKMLKGGNRHHQAEAVFKGLARCMKKAAAVTSSRMPSSKGVLE</sequence>
<dbReference type="PROSITE" id="PS00954">
    <property type="entry name" value="IGP_DEHYDRATASE_1"/>
    <property type="match status" value="1"/>
</dbReference>
<accession>A0A9D1MFY1</accession>
<keyword evidence="5 6" id="KW-0456">Lyase</keyword>
<dbReference type="GO" id="GO:0005737">
    <property type="term" value="C:cytoplasm"/>
    <property type="evidence" value="ECO:0007669"/>
    <property type="project" value="UniProtKB-SubCell"/>
</dbReference>
<dbReference type="PANTHER" id="PTHR23133">
    <property type="entry name" value="IMIDAZOLEGLYCEROL-PHOSPHATE DEHYDRATASE HIS7"/>
    <property type="match status" value="1"/>
</dbReference>
<evidence type="ECO:0000256" key="3">
    <source>
        <dbReference type="ARBA" id="ARBA00022605"/>
    </source>
</evidence>
<dbReference type="FunFam" id="3.30.230.40:FF:000001">
    <property type="entry name" value="Imidazoleglycerol-phosphate dehydratase HisB"/>
    <property type="match status" value="1"/>
</dbReference>
<keyword evidence="6" id="KW-0963">Cytoplasm</keyword>
<protein>
    <recommendedName>
        <fullName evidence="2 6">Imidazoleglycerol-phosphate dehydratase</fullName>
        <shortName evidence="6">IGPD</shortName>
        <ecNumber evidence="6 7">4.2.1.19</ecNumber>
    </recommendedName>
</protein>
<dbReference type="AlphaFoldDB" id="A0A9D1MFY1"/>
<dbReference type="InterPro" id="IPR020565">
    <property type="entry name" value="ImidazoleglycerP_deHydtase_CS"/>
</dbReference>
<evidence type="ECO:0000256" key="1">
    <source>
        <dbReference type="ARBA" id="ARBA00005047"/>
    </source>
</evidence>
<dbReference type="EC" id="4.2.1.19" evidence="6 7"/>
<proteinExistence type="inferred from homology"/>
<comment type="subcellular location">
    <subcellularLocation>
        <location evidence="6 7">Cytoplasm</location>
    </subcellularLocation>
</comment>
<gene>
    <name evidence="6 8" type="primary">hisB</name>
    <name evidence="8" type="ORF">IAC57_05580</name>
</gene>
<dbReference type="PROSITE" id="PS00955">
    <property type="entry name" value="IGP_DEHYDRATASE_2"/>
    <property type="match status" value="1"/>
</dbReference>